<dbReference type="Proteomes" id="UP000794436">
    <property type="component" value="Unassembled WGS sequence"/>
</dbReference>
<accession>A0A8K1CDJ4</accession>
<reference evidence="1" key="1">
    <citation type="submission" date="2019-03" db="EMBL/GenBank/DDBJ databases">
        <title>Long read genome sequence of the mycoparasitic Pythium oligandrum ATCC 38472 isolated from sugarbeet rhizosphere.</title>
        <authorList>
            <person name="Gaulin E."/>
        </authorList>
    </citation>
    <scope>NUCLEOTIDE SEQUENCE</scope>
    <source>
        <strain evidence="1">ATCC 38472_TT</strain>
    </source>
</reference>
<organism evidence="1 2">
    <name type="scientific">Pythium oligandrum</name>
    <name type="common">Mycoparasitic fungus</name>
    <dbReference type="NCBI Taxonomy" id="41045"/>
    <lineage>
        <taxon>Eukaryota</taxon>
        <taxon>Sar</taxon>
        <taxon>Stramenopiles</taxon>
        <taxon>Oomycota</taxon>
        <taxon>Peronosporomycetes</taxon>
        <taxon>Pythiales</taxon>
        <taxon>Pythiaceae</taxon>
        <taxon>Pythium</taxon>
    </lineage>
</organism>
<name>A0A8K1CDJ4_PYTOL</name>
<sequence>MTTAEDNMVDFTFEDGSTVLADGQIATATVALKEKHQANPPVAVEIMAPGFNCARQRFEFSAEDPDSFEQSVTCRTDSGSAPTKDSKQIDVAALFTYFVTHPDPKKLNGVIKKLCKKFLLQRLVRDIR</sequence>
<keyword evidence="2" id="KW-1185">Reference proteome</keyword>
<gene>
    <name evidence="1" type="ORF">Poli38472_013760</name>
</gene>
<comment type="caution">
    <text evidence="1">The sequence shown here is derived from an EMBL/GenBank/DDBJ whole genome shotgun (WGS) entry which is preliminary data.</text>
</comment>
<dbReference type="AlphaFoldDB" id="A0A8K1CDJ4"/>
<evidence type="ECO:0000313" key="2">
    <source>
        <dbReference type="Proteomes" id="UP000794436"/>
    </source>
</evidence>
<evidence type="ECO:0000313" key="1">
    <source>
        <dbReference type="EMBL" id="TMW61297.1"/>
    </source>
</evidence>
<dbReference type="EMBL" id="SPLM01000077">
    <property type="protein sequence ID" value="TMW61297.1"/>
    <property type="molecule type" value="Genomic_DNA"/>
</dbReference>
<protein>
    <submittedName>
        <fullName evidence="1">Uncharacterized protein</fullName>
    </submittedName>
</protein>
<proteinExistence type="predicted"/>